<dbReference type="InterPro" id="IPR000719">
    <property type="entry name" value="Prot_kinase_dom"/>
</dbReference>
<evidence type="ECO:0000313" key="11">
    <source>
        <dbReference type="Proteomes" id="UP000053477"/>
    </source>
</evidence>
<evidence type="ECO:0000256" key="3">
    <source>
        <dbReference type="ARBA" id="ARBA00022777"/>
    </source>
</evidence>
<gene>
    <name evidence="10" type="ORF">SCHPADRAFT_826030</name>
</gene>
<dbReference type="FunFam" id="1.10.510.10:FF:000263">
    <property type="entry name" value="MAP kinase skh1/pek1"/>
    <property type="match status" value="1"/>
</dbReference>
<dbReference type="InterPro" id="IPR011009">
    <property type="entry name" value="Kinase-like_dom_sf"/>
</dbReference>
<dbReference type="InterPro" id="IPR008271">
    <property type="entry name" value="Ser/Thr_kinase_AS"/>
</dbReference>
<dbReference type="STRING" id="27342.A0A0H2RRJ3"/>
<dbReference type="FunCoup" id="A0A0H2RRJ3">
    <property type="interactions" value="158"/>
</dbReference>
<keyword evidence="11" id="KW-1185">Reference proteome</keyword>
<keyword evidence="4 7" id="KW-0067">ATP-binding</keyword>
<dbReference type="PANTHER" id="PTHR48013">
    <property type="entry name" value="DUAL SPECIFICITY MITOGEN-ACTIVATED PROTEIN KINASE KINASE 5-RELATED"/>
    <property type="match status" value="1"/>
</dbReference>
<reference evidence="10 11" key="1">
    <citation type="submission" date="2015-04" db="EMBL/GenBank/DDBJ databases">
        <title>Complete genome sequence of Schizopora paradoxa KUC8140, a cosmopolitan wood degrader in East Asia.</title>
        <authorList>
            <consortium name="DOE Joint Genome Institute"/>
            <person name="Min B."/>
            <person name="Park H."/>
            <person name="Jang Y."/>
            <person name="Kim J.-J."/>
            <person name="Kim K.H."/>
            <person name="Pangilinan J."/>
            <person name="Lipzen A."/>
            <person name="Riley R."/>
            <person name="Grigoriev I.V."/>
            <person name="Spatafora J.W."/>
            <person name="Choi I.-G."/>
        </authorList>
    </citation>
    <scope>NUCLEOTIDE SEQUENCE [LARGE SCALE GENOMIC DNA]</scope>
    <source>
        <strain evidence="10 11">KUC8140</strain>
    </source>
</reference>
<evidence type="ECO:0000256" key="6">
    <source>
        <dbReference type="ARBA" id="ARBA00038999"/>
    </source>
</evidence>
<feature type="domain" description="Protein kinase" evidence="9">
    <location>
        <begin position="44"/>
        <end position="302"/>
    </location>
</feature>
<dbReference type="SUPFAM" id="SSF56112">
    <property type="entry name" value="Protein kinase-like (PK-like)"/>
    <property type="match status" value="1"/>
</dbReference>
<comment type="similarity">
    <text evidence="5">Belongs to the protein kinase superfamily. STE Ser/Thr protein kinase family. MAP kinase kinase subfamily.</text>
</comment>
<dbReference type="PANTHER" id="PTHR48013:SF6">
    <property type="entry name" value="MAP KINASE KINASE MKK1_SSP32-RELATED"/>
    <property type="match status" value="1"/>
</dbReference>
<accession>A0A0H2RRJ3</accession>
<sequence>MVPGGAPLDDVSTIRTAITQISEVSKEEVRAPVYGEEKWSDDFLEDLERLGEGAGGAVHMVRDKRNNVVMARKTITTRETPPKQLVRELSFMSTTVHKNICRFYGAYISPSSSEVKVLMEVCEGKSLEAIERKIKTSGKYASEKVIGRIAEGIFEGLAYLHSRKIVHRDIKPSNILLTREGVVKLCDFGVSGDLVDSLAGTFTGTSFYMAPERISGQQYTIRSDVWSAGISLLEFTTQKFPFPNDIGPIDLIFYITQCDPPILEDDEVVKWTDDLKSFIKKTLTVSPVDRPTPKEMLEHPFLVENMKKEVPMGVWISQVWGWKKNKRDGYSNVRLSPRKTALTVTTPTTPQAITPKFKSPENRRGWLASERLSPTNGQLKGSATQFSQHIDIVALRPPPPPPPRSVYRLPARRITPRPLQVDSAVVG</sequence>
<dbReference type="InterPro" id="IPR017441">
    <property type="entry name" value="Protein_kinase_ATP_BS"/>
</dbReference>
<keyword evidence="1" id="KW-0808">Transferase</keyword>
<evidence type="ECO:0000313" key="10">
    <source>
        <dbReference type="EMBL" id="KLO14610.1"/>
    </source>
</evidence>
<name>A0A0H2RRJ3_9AGAM</name>
<dbReference type="InParanoid" id="A0A0H2RRJ3"/>
<dbReference type="GO" id="GO:0004708">
    <property type="term" value="F:MAP kinase kinase activity"/>
    <property type="evidence" value="ECO:0007669"/>
    <property type="project" value="UniProtKB-EC"/>
</dbReference>
<dbReference type="Pfam" id="PF00069">
    <property type="entry name" value="Pkinase"/>
    <property type="match status" value="1"/>
</dbReference>
<dbReference type="Gene3D" id="1.10.510.10">
    <property type="entry name" value="Transferase(Phosphotransferase) domain 1"/>
    <property type="match status" value="1"/>
</dbReference>
<dbReference type="GO" id="GO:0000196">
    <property type="term" value="P:cell integrity MAPK cascade"/>
    <property type="evidence" value="ECO:0007669"/>
    <property type="project" value="TreeGrafter"/>
</dbReference>
<evidence type="ECO:0000256" key="1">
    <source>
        <dbReference type="ARBA" id="ARBA00022679"/>
    </source>
</evidence>
<dbReference type="PROSITE" id="PS50011">
    <property type="entry name" value="PROTEIN_KINASE_DOM"/>
    <property type="match status" value="1"/>
</dbReference>
<organism evidence="10 11">
    <name type="scientific">Schizopora paradoxa</name>
    <dbReference type="NCBI Taxonomy" id="27342"/>
    <lineage>
        <taxon>Eukaryota</taxon>
        <taxon>Fungi</taxon>
        <taxon>Dikarya</taxon>
        <taxon>Basidiomycota</taxon>
        <taxon>Agaricomycotina</taxon>
        <taxon>Agaricomycetes</taxon>
        <taxon>Hymenochaetales</taxon>
        <taxon>Schizoporaceae</taxon>
        <taxon>Schizopora</taxon>
    </lineage>
</organism>
<keyword evidence="2 7" id="KW-0547">Nucleotide-binding</keyword>
<dbReference type="GO" id="GO:0005524">
    <property type="term" value="F:ATP binding"/>
    <property type="evidence" value="ECO:0007669"/>
    <property type="project" value="UniProtKB-UniRule"/>
</dbReference>
<evidence type="ECO:0000256" key="5">
    <source>
        <dbReference type="ARBA" id="ARBA00038035"/>
    </source>
</evidence>
<dbReference type="EMBL" id="KQ085941">
    <property type="protein sequence ID" value="KLO14610.1"/>
    <property type="molecule type" value="Genomic_DNA"/>
</dbReference>
<dbReference type="EC" id="2.7.12.2" evidence="6"/>
<dbReference type="PROSITE" id="PS00107">
    <property type="entry name" value="PROTEIN_KINASE_ATP"/>
    <property type="match status" value="1"/>
</dbReference>
<keyword evidence="8" id="KW-0723">Serine/threonine-protein kinase</keyword>
<dbReference type="Gene3D" id="3.30.200.20">
    <property type="entry name" value="Phosphorylase Kinase, domain 1"/>
    <property type="match status" value="1"/>
</dbReference>
<dbReference type="GO" id="GO:0004674">
    <property type="term" value="F:protein serine/threonine kinase activity"/>
    <property type="evidence" value="ECO:0007669"/>
    <property type="project" value="UniProtKB-KW"/>
</dbReference>
<dbReference type="AlphaFoldDB" id="A0A0H2RRJ3"/>
<dbReference type="SMART" id="SM00220">
    <property type="entry name" value="S_TKc"/>
    <property type="match status" value="1"/>
</dbReference>
<keyword evidence="3 10" id="KW-0418">Kinase</keyword>
<dbReference type="Proteomes" id="UP000053477">
    <property type="component" value="Unassembled WGS sequence"/>
</dbReference>
<evidence type="ECO:0000256" key="8">
    <source>
        <dbReference type="RuleBase" id="RU000304"/>
    </source>
</evidence>
<protein>
    <recommendedName>
        <fullName evidence="6">mitogen-activated protein kinase kinase</fullName>
        <ecNumber evidence="6">2.7.12.2</ecNumber>
    </recommendedName>
</protein>
<evidence type="ECO:0000259" key="9">
    <source>
        <dbReference type="PROSITE" id="PS50011"/>
    </source>
</evidence>
<dbReference type="PROSITE" id="PS00108">
    <property type="entry name" value="PROTEIN_KINASE_ST"/>
    <property type="match status" value="1"/>
</dbReference>
<evidence type="ECO:0000256" key="2">
    <source>
        <dbReference type="ARBA" id="ARBA00022741"/>
    </source>
</evidence>
<dbReference type="OrthoDB" id="10252354at2759"/>
<evidence type="ECO:0000256" key="7">
    <source>
        <dbReference type="PROSITE-ProRule" id="PRU10141"/>
    </source>
</evidence>
<dbReference type="GO" id="GO:0060237">
    <property type="term" value="P:regulation of fungal-type cell wall organization"/>
    <property type="evidence" value="ECO:0007669"/>
    <property type="project" value="TreeGrafter"/>
</dbReference>
<feature type="binding site" evidence="7">
    <location>
        <position position="73"/>
    </location>
    <ligand>
        <name>ATP</name>
        <dbReference type="ChEBI" id="CHEBI:30616"/>
    </ligand>
</feature>
<proteinExistence type="inferred from homology"/>
<evidence type="ECO:0000256" key="4">
    <source>
        <dbReference type="ARBA" id="ARBA00022840"/>
    </source>
</evidence>